<proteinExistence type="predicted"/>
<keyword evidence="2" id="KW-1185">Reference proteome</keyword>
<dbReference type="Gene3D" id="3.30.1360.180">
    <property type="match status" value="1"/>
</dbReference>
<dbReference type="Pfam" id="PF01663">
    <property type="entry name" value="Phosphodiest"/>
    <property type="match status" value="1"/>
</dbReference>
<dbReference type="PANTHER" id="PTHR10151">
    <property type="entry name" value="ECTONUCLEOTIDE PYROPHOSPHATASE/PHOSPHODIESTERASE"/>
    <property type="match status" value="1"/>
</dbReference>
<dbReference type="GO" id="GO:0055120">
    <property type="term" value="C:striated muscle dense body"/>
    <property type="evidence" value="ECO:0007669"/>
    <property type="project" value="TreeGrafter"/>
</dbReference>
<keyword evidence="1" id="KW-0812">Transmembrane</keyword>
<name>A0A7E4W039_PANRE</name>
<dbReference type="Gene3D" id="3.40.720.10">
    <property type="entry name" value="Alkaline Phosphatase, subunit A"/>
    <property type="match status" value="1"/>
</dbReference>
<dbReference type="WBParaSite" id="Pan_g5263.t1">
    <property type="protein sequence ID" value="Pan_g5263.t1"/>
    <property type="gene ID" value="Pan_g5263"/>
</dbReference>
<dbReference type="AlphaFoldDB" id="A0A7E4W039"/>
<reference evidence="2" key="1">
    <citation type="journal article" date="2013" name="Genetics">
        <title>The draft genome and transcriptome of Panagrellus redivivus are shaped by the harsh demands of a free-living lifestyle.</title>
        <authorList>
            <person name="Srinivasan J."/>
            <person name="Dillman A.R."/>
            <person name="Macchietto M.G."/>
            <person name="Heikkinen L."/>
            <person name="Lakso M."/>
            <person name="Fracchia K.M."/>
            <person name="Antoshechkin I."/>
            <person name="Mortazavi A."/>
            <person name="Wong G."/>
            <person name="Sternberg P.W."/>
        </authorList>
    </citation>
    <scope>NUCLEOTIDE SEQUENCE [LARGE SCALE GENOMIC DNA]</scope>
    <source>
        <strain evidence="2">MT8872</strain>
    </source>
</reference>
<organism evidence="2 3">
    <name type="scientific">Panagrellus redivivus</name>
    <name type="common">Microworm</name>
    <dbReference type="NCBI Taxonomy" id="6233"/>
    <lineage>
        <taxon>Eukaryota</taxon>
        <taxon>Metazoa</taxon>
        <taxon>Ecdysozoa</taxon>
        <taxon>Nematoda</taxon>
        <taxon>Chromadorea</taxon>
        <taxon>Rhabditida</taxon>
        <taxon>Tylenchina</taxon>
        <taxon>Panagrolaimomorpha</taxon>
        <taxon>Panagrolaimoidea</taxon>
        <taxon>Panagrolaimidae</taxon>
        <taxon>Panagrellus</taxon>
    </lineage>
</organism>
<keyword evidence="1" id="KW-0472">Membrane</keyword>
<dbReference type="InterPro" id="IPR017850">
    <property type="entry name" value="Alkaline_phosphatase_core_sf"/>
</dbReference>
<evidence type="ECO:0000313" key="3">
    <source>
        <dbReference type="WBParaSite" id="Pan_g5263.t1"/>
    </source>
</evidence>
<protein>
    <submittedName>
        <fullName evidence="3">Ectonucleotide pyrophosphatase/phosphodiesterase family member 1</fullName>
    </submittedName>
</protein>
<dbReference type="InterPro" id="IPR002591">
    <property type="entry name" value="Phosphodiest/P_Trfase"/>
</dbReference>
<dbReference type="GO" id="GO:0031674">
    <property type="term" value="C:I band"/>
    <property type="evidence" value="ECO:0007669"/>
    <property type="project" value="TreeGrafter"/>
</dbReference>
<dbReference type="SUPFAM" id="SSF53649">
    <property type="entry name" value="Alkaline phosphatase-like"/>
    <property type="match status" value="1"/>
</dbReference>
<sequence>MGSGVVHPAFPEQLATAKVNQNKAKKTPKREHCLSCLFPSVIIVILLLALPAFIFSFRDMLWRREVVTDIPKCAFGCNRTFETPPLLLISFDGFRADYFTRNLTPTLKHLFECGVTAPHMISSFPSITFPNHYSIVTGLYPGYHGIIDNALFGVDADHAGEDAPYADKKVIHPRVNGGWYGGEPIWNTAHKAGKKSAVSFWPGSEVVIQGLRPDYWQKYDAEKDNKLRIDEIINYLNLPSPERPDFYTFYYENPDGAGHEFGTDSPEVNEALEYVDSLVIYLLKRLDEEGLLGCINIVFVSDHGMENLKQSPEFHANLASVMDTYPFNLTAVSSTIGHVYVEKEEVLPGKSLLDNFRVCRGGHPFAAWTRQDIPRRYHYTSKRAGSLIFESEPGSKFFEWVVVI</sequence>
<evidence type="ECO:0000313" key="2">
    <source>
        <dbReference type="Proteomes" id="UP000492821"/>
    </source>
</evidence>
<keyword evidence="1" id="KW-1133">Transmembrane helix</keyword>
<dbReference type="GO" id="GO:0016529">
    <property type="term" value="C:sarcoplasmic reticulum"/>
    <property type="evidence" value="ECO:0007669"/>
    <property type="project" value="TreeGrafter"/>
</dbReference>
<accession>A0A7E4W039</accession>
<evidence type="ECO:0000256" key="1">
    <source>
        <dbReference type="SAM" id="Phobius"/>
    </source>
</evidence>
<dbReference type="CDD" id="cd16018">
    <property type="entry name" value="Enpp"/>
    <property type="match status" value="1"/>
</dbReference>
<dbReference type="Proteomes" id="UP000492821">
    <property type="component" value="Unassembled WGS sequence"/>
</dbReference>
<reference evidence="3" key="2">
    <citation type="submission" date="2020-10" db="UniProtKB">
        <authorList>
            <consortium name="WormBaseParasite"/>
        </authorList>
    </citation>
    <scope>IDENTIFICATION</scope>
</reference>
<feature type="transmembrane region" description="Helical" evidence="1">
    <location>
        <begin position="33"/>
        <end position="55"/>
    </location>
</feature>
<dbReference type="PANTHER" id="PTHR10151:SF114">
    <property type="entry name" value="ECTONUCLEOTIDE PYROPHOSPHATASE_PHOSPHODIESTERASE C27A7.3"/>
    <property type="match status" value="1"/>
</dbReference>